<dbReference type="InterPro" id="IPR001891">
    <property type="entry name" value="Malic_OxRdtase"/>
</dbReference>
<dbReference type="GO" id="GO:0006108">
    <property type="term" value="P:malate metabolic process"/>
    <property type="evidence" value="ECO:0007669"/>
    <property type="project" value="TreeGrafter"/>
</dbReference>
<dbReference type="Proteomes" id="UP000594262">
    <property type="component" value="Unplaced"/>
</dbReference>
<evidence type="ECO:0000259" key="11">
    <source>
        <dbReference type="SMART" id="SM00919"/>
    </source>
</evidence>
<dbReference type="Pfam" id="PF00390">
    <property type="entry name" value="malic"/>
    <property type="match status" value="1"/>
</dbReference>
<dbReference type="Gene3D" id="3.40.50.10380">
    <property type="entry name" value="Malic enzyme, N-terminal domain"/>
    <property type="match status" value="1"/>
</dbReference>
<evidence type="ECO:0000256" key="9">
    <source>
        <dbReference type="SAM" id="Coils"/>
    </source>
</evidence>
<feature type="binding site" evidence="7">
    <location>
        <position position="291"/>
    </location>
    <ligand>
        <name>a divalent metal cation</name>
        <dbReference type="ChEBI" id="CHEBI:60240"/>
    </ligand>
</feature>
<dbReference type="PROSITE" id="PS00331">
    <property type="entry name" value="MALIC_ENZYMES"/>
    <property type="match status" value="1"/>
</dbReference>
<evidence type="ECO:0000259" key="12">
    <source>
        <dbReference type="SMART" id="SM01274"/>
    </source>
</evidence>
<feature type="transmembrane region" description="Helical" evidence="10">
    <location>
        <begin position="342"/>
        <end position="363"/>
    </location>
</feature>
<feature type="binding site" evidence="6">
    <location>
        <position position="456"/>
    </location>
    <ligand>
        <name>(S)-malate</name>
        <dbReference type="ChEBI" id="CHEBI:15589"/>
    </ligand>
</feature>
<dbReference type="InterPro" id="IPR012301">
    <property type="entry name" value="Malic_N_dom"/>
</dbReference>
<comment type="cofactor">
    <cofactor evidence="7">
        <name>Mg(2+)</name>
        <dbReference type="ChEBI" id="CHEBI:18420"/>
    </cofactor>
    <cofactor evidence="7">
        <name>Mn(2+)</name>
        <dbReference type="ChEBI" id="CHEBI:29035"/>
    </cofactor>
    <text evidence="7">Divalent metal cations. Prefers magnesium or manganese.</text>
</comment>
<dbReference type="GO" id="GO:0005739">
    <property type="term" value="C:mitochondrion"/>
    <property type="evidence" value="ECO:0007669"/>
    <property type="project" value="TreeGrafter"/>
</dbReference>
<dbReference type="PRINTS" id="PR00072">
    <property type="entry name" value="MALOXRDTASE"/>
</dbReference>
<dbReference type="PIRSF" id="PIRSF000106">
    <property type="entry name" value="ME"/>
    <property type="match status" value="1"/>
</dbReference>
<sequence>MFGSHLIKSTNSARLMSKRLASSYHLQHIQRKNDFHFGADEDHKNAHEDLRINKIPNIKGFEILRNPKLNKSTAFTIPERQILGIHGLLPPAVNSQRVQMDRVMKQLRKLQTDLQRYIQLTQILARNERLFYQLLREYTEELLPIVYTPTVGQACQQYGLIFRDPRGLFITIHDLGHVYDIVTNWPQRKVQAVVLTDGERILGLGDLGCNGMGIPIGKLALYTACGGIHPNACLPIMIDVGTNNEALLNDPMYIGIRQRRDTSEKYDQLVDEVIMALRKRFGNQVLIQFEDFGSHNSFRLLDRYRDFCCTFNDDIQGTAAVGVAGLFATLLASGMKLTDHKFLFFGAGGAACGIAHLIVRALMKMGLSKAQACKRIFMFDKDGLVTMTRFDAVDMPPERKLFAHNLPNIDSLEETVKTLKPTALLGVSGVGKTFTEGVCRQMCENTARPVIFALSNPTSHAECTPEEAYNWTDGKCIFASGSPFDPVTLPNGKVMSPGQGNNVYIFPGIALGVIASGAQNITEEMFLVAAEALAEQVTEADLDVGRVYPPLTNIKEVSFQIALRVAQVAYLQGLATVMPEPEDKHQLVRSVLYSPDYKSYLPTTYDYPDSHEEDFLEDESD</sequence>
<feature type="transmembrane region" description="Helical" evidence="10">
    <location>
        <begin position="315"/>
        <end position="335"/>
    </location>
</feature>
<feature type="binding site" evidence="6">
    <location>
        <position position="200"/>
    </location>
    <ligand>
        <name>(S)-malate</name>
        <dbReference type="ChEBI" id="CHEBI:15589"/>
    </ligand>
</feature>
<evidence type="ECO:0000256" key="1">
    <source>
        <dbReference type="ARBA" id="ARBA00001936"/>
    </source>
</evidence>
<feature type="domain" description="Malic enzyme NAD-binding" evidence="11">
    <location>
        <begin position="315"/>
        <end position="570"/>
    </location>
</feature>
<feature type="binding site" evidence="6">
    <location>
        <position position="501"/>
    </location>
    <ligand>
        <name>(S)-malate</name>
        <dbReference type="ChEBI" id="CHEBI:15589"/>
    </ligand>
</feature>
<dbReference type="SMART" id="SM01274">
    <property type="entry name" value="malic"/>
    <property type="match status" value="1"/>
</dbReference>
<name>A0A7M5V642_9CNID</name>
<evidence type="ECO:0000256" key="3">
    <source>
        <dbReference type="ARBA" id="ARBA00022723"/>
    </source>
</evidence>
<dbReference type="InterPro" id="IPR036291">
    <property type="entry name" value="NAD(P)-bd_dom_sf"/>
</dbReference>
<feature type="coiled-coil region" evidence="9">
    <location>
        <begin position="93"/>
        <end position="120"/>
    </location>
</feature>
<dbReference type="InterPro" id="IPR012302">
    <property type="entry name" value="Malic_NAD-bd"/>
</dbReference>
<dbReference type="Pfam" id="PF03949">
    <property type="entry name" value="Malic_M"/>
    <property type="match status" value="1"/>
</dbReference>
<dbReference type="PANTHER" id="PTHR23406">
    <property type="entry name" value="MALIC ENZYME-RELATED"/>
    <property type="match status" value="1"/>
</dbReference>
<reference evidence="13" key="1">
    <citation type="submission" date="2021-01" db="UniProtKB">
        <authorList>
            <consortium name="EnsemblMetazoa"/>
        </authorList>
    </citation>
    <scope>IDENTIFICATION</scope>
</reference>
<evidence type="ECO:0000313" key="13">
    <source>
        <dbReference type="EnsemblMetazoa" id="CLYHEMP010277.1"/>
    </source>
</evidence>
<keyword evidence="4 8" id="KW-0560">Oxidoreductase</keyword>
<protein>
    <recommendedName>
        <fullName evidence="8">Malic enzyme</fullName>
    </recommendedName>
</protein>
<accession>A0A7M5V642</accession>
<feature type="domain" description="Malic enzyme N-terminal" evidence="12">
    <location>
        <begin position="124"/>
        <end position="305"/>
    </location>
</feature>
<dbReference type="CDD" id="cd05312">
    <property type="entry name" value="NAD_bind_1_malic_enz"/>
    <property type="match status" value="1"/>
</dbReference>
<evidence type="ECO:0000313" key="14">
    <source>
        <dbReference type="Proteomes" id="UP000594262"/>
    </source>
</evidence>
<feature type="binding site" evidence="7">
    <location>
        <position position="290"/>
    </location>
    <ligand>
        <name>a divalent metal cation</name>
        <dbReference type="ChEBI" id="CHEBI:60240"/>
    </ligand>
</feature>
<keyword evidence="14" id="KW-1185">Reference proteome</keyword>
<dbReference type="AlphaFoldDB" id="A0A7M5V642"/>
<dbReference type="Gene3D" id="3.40.50.720">
    <property type="entry name" value="NAD(P)-binding Rossmann-like Domain"/>
    <property type="match status" value="1"/>
</dbReference>
<dbReference type="NCBIfam" id="NF010052">
    <property type="entry name" value="PRK13529.1"/>
    <property type="match status" value="1"/>
</dbReference>
<organism evidence="13 14">
    <name type="scientific">Clytia hemisphaerica</name>
    <dbReference type="NCBI Taxonomy" id="252671"/>
    <lineage>
        <taxon>Eukaryota</taxon>
        <taxon>Metazoa</taxon>
        <taxon>Cnidaria</taxon>
        <taxon>Hydrozoa</taxon>
        <taxon>Hydroidolina</taxon>
        <taxon>Leptothecata</taxon>
        <taxon>Obeliida</taxon>
        <taxon>Clytiidae</taxon>
        <taxon>Clytia</taxon>
    </lineage>
</organism>
<dbReference type="PANTHER" id="PTHR23406:SF90">
    <property type="entry name" value="MALIC ENZYME-RELATED"/>
    <property type="match status" value="1"/>
</dbReference>
<dbReference type="GO" id="GO:0046872">
    <property type="term" value="F:metal ion binding"/>
    <property type="evidence" value="ECO:0007669"/>
    <property type="project" value="UniProtKB-KW"/>
</dbReference>
<comment type="similarity">
    <text evidence="2 8">Belongs to the malic enzymes family.</text>
</comment>
<dbReference type="SUPFAM" id="SSF53223">
    <property type="entry name" value="Aminoacid dehydrogenase-like, N-terminal domain"/>
    <property type="match status" value="1"/>
</dbReference>
<dbReference type="SUPFAM" id="SSF51735">
    <property type="entry name" value="NAD(P)-binding Rossmann-fold domains"/>
    <property type="match status" value="1"/>
</dbReference>
<dbReference type="FunFam" id="3.40.50.720:FF:000060">
    <property type="entry name" value="Malic enzyme"/>
    <property type="match status" value="1"/>
</dbReference>
<evidence type="ECO:0000256" key="7">
    <source>
        <dbReference type="PIRSR" id="PIRSR000106-3"/>
    </source>
</evidence>
<dbReference type="InterPro" id="IPR037062">
    <property type="entry name" value="Malic_N_dom_sf"/>
</dbReference>
<dbReference type="GO" id="GO:0004473">
    <property type="term" value="F:malate dehydrogenase (decarboxylating) (NADP+) activity"/>
    <property type="evidence" value="ECO:0007669"/>
    <property type="project" value="TreeGrafter"/>
</dbReference>
<dbReference type="InterPro" id="IPR015884">
    <property type="entry name" value="Malic_enzyme_CS"/>
</dbReference>
<feature type="active site" description="Proton acceptor" evidence="5">
    <location>
        <position position="218"/>
    </location>
</feature>
<dbReference type="OrthoDB" id="5365701at2759"/>
<keyword evidence="10" id="KW-0812">Transmembrane</keyword>
<comment type="cofactor">
    <cofactor evidence="1">
        <name>Mn(2+)</name>
        <dbReference type="ChEBI" id="CHEBI:29035"/>
    </cofactor>
</comment>
<keyword evidence="9" id="KW-0175">Coiled coil</keyword>
<dbReference type="FunFam" id="3.40.50.10380:FF:000004">
    <property type="entry name" value="Malic enzyme"/>
    <property type="match status" value="1"/>
</dbReference>
<dbReference type="GO" id="GO:0051287">
    <property type="term" value="F:NAD binding"/>
    <property type="evidence" value="ECO:0007669"/>
    <property type="project" value="InterPro"/>
</dbReference>
<evidence type="ECO:0000256" key="8">
    <source>
        <dbReference type="RuleBase" id="RU003426"/>
    </source>
</evidence>
<evidence type="ECO:0000256" key="4">
    <source>
        <dbReference type="ARBA" id="ARBA00023002"/>
    </source>
</evidence>
<evidence type="ECO:0000256" key="2">
    <source>
        <dbReference type="ARBA" id="ARBA00008785"/>
    </source>
</evidence>
<evidence type="ECO:0000256" key="5">
    <source>
        <dbReference type="PIRSR" id="PIRSR000106-1"/>
    </source>
</evidence>
<evidence type="ECO:0000256" key="6">
    <source>
        <dbReference type="PIRSR" id="PIRSR000106-2"/>
    </source>
</evidence>
<feature type="binding site" evidence="7">
    <location>
        <position position="314"/>
    </location>
    <ligand>
        <name>a divalent metal cation</name>
        <dbReference type="ChEBI" id="CHEBI:60240"/>
    </ligand>
</feature>
<keyword evidence="3 7" id="KW-0479">Metal-binding</keyword>
<evidence type="ECO:0000256" key="10">
    <source>
        <dbReference type="SAM" id="Phobius"/>
    </source>
</evidence>
<keyword evidence="10" id="KW-1133">Transmembrane helix</keyword>
<dbReference type="SMART" id="SM00919">
    <property type="entry name" value="Malic_M"/>
    <property type="match status" value="1"/>
</dbReference>
<feature type="active site" description="Proton donor" evidence="5">
    <location>
        <position position="147"/>
    </location>
</feature>
<dbReference type="EnsemblMetazoa" id="CLYHEMT010277.1">
    <property type="protein sequence ID" value="CLYHEMP010277.1"/>
    <property type="gene ID" value="CLYHEMG010277"/>
</dbReference>
<keyword evidence="10" id="KW-0472">Membrane</keyword>
<proteinExistence type="inferred from homology"/>
<dbReference type="InterPro" id="IPR046346">
    <property type="entry name" value="Aminoacid_DH-like_N_sf"/>
</dbReference>